<sequence length="78" mass="9130">MSGWIRTEHQLPKNGDHGLCCVHFRDDKTAPLIVVPFSFMNGDFHPFADDDNLENDDYWVDPLYWPIYWQPLPAPPTE</sequence>
<protein>
    <recommendedName>
        <fullName evidence="3">DUF551 domain-containing protein</fullName>
    </recommendedName>
</protein>
<dbReference type="EMBL" id="JACGCU010000008">
    <property type="protein sequence ID" value="MBA6058949.1"/>
    <property type="molecule type" value="Genomic_DNA"/>
</dbReference>
<proteinExistence type="predicted"/>
<evidence type="ECO:0000313" key="2">
    <source>
        <dbReference type="Proteomes" id="UP000556620"/>
    </source>
</evidence>
<dbReference type="Proteomes" id="UP000556620">
    <property type="component" value="Unassembled WGS sequence"/>
</dbReference>
<gene>
    <name evidence="1" type="ORF">H4C44_07175</name>
</gene>
<reference evidence="1 2" key="1">
    <citation type="submission" date="2020-07" db="EMBL/GenBank/DDBJ databases">
        <title>Diversity of carbapenemase encoding genes among Pseudomonas putida group clinical isolates in a tertiary Brazilian hospital.</title>
        <authorList>
            <person name="Alberto-Lei F."/>
            <person name="Nodari C.S."/>
            <person name="Streling A.P."/>
            <person name="Paulino J.T."/>
            <person name="Bessa-Neto F.O."/>
            <person name="Cayo R."/>
            <person name="Gales A.C."/>
        </authorList>
    </citation>
    <scope>NUCLEOTIDE SEQUENCE [LARGE SCALE GENOMIC DNA]</scope>
    <source>
        <strain evidence="1 2">14535</strain>
    </source>
</reference>
<accession>A0A7W2JHE4</accession>
<dbReference type="RefSeq" id="WP_182365766.1">
    <property type="nucleotide sequence ID" value="NZ_JACGCU010000008.1"/>
</dbReference>
<name>A0A7W2JHE4_9PSED</name>
<organism evidence="1 2">
    <name type="scientific">Pseudomonas juntendi</name>
    <dbReference type="NCBI Taxonomy" id="2666183"/>
    <lineage>
        <taxon>Bacteria</taxon>
        <taxon>Pseudomonadati</taxon>
        <taxon>Pseudomonadota</taxon>
        <taxon>Gammaproteobacteria</taxon>
        <taxon>Pseudomonadales</taxon>
        <taxon>Pseudomonadaceae</taxon>
        <taxon>Pseudomonas</taxon>
    </lineage>
</organism>
<dbReference type="AlphaFoldDB" id="A0A7W2JHE4"/>
<evidence type="ECO:0000313" key="1">
    <source>
        <dbReference type="EMBL" id="MBA6058949.1"/>
    </source>
</evidence>
<comment type="caution">
    <text evidence="1">The sequence shown here is derived from an EMBL/GenBank/DDBJ whole genome shotgun (WGS) entry which is preliminary data.</text>
</comment>
<evidence type="ECO:0008006" key="3">
    <source>
        <dbReference type="Google" id="ProtNLM"/>
    </source>
</evidence>